<evidence type="ECO:0000256" key="5">
    <source>
        <dbReference type="PROSITE-ProRule" id="PRU00042"/>
    </source>
</evidence>
<dbReference type="GO" id="GO:0005634">
    <property type="term" value="C:nucleus"/>
    <property type="evidence" value="ECO:0007669"/>
    <property type="project" value="TreeGrafter"/>
</dbReference>
<evidence type="ECO:0000256" key="4">
    <source>
        <dbReference type="ARBA" id="ARBA00022833"/>
    </source>
</evidence>
<dbReference type="PROSITE" id="PS50157">
    <property type="entry name" value="ZINC_FINGER_C2H2_2"/>
    <property type="match status" value="2"/>
</dbReference>
<reference evidence="9" key="1">
    <citation type="submission" date="2017-02" db="UniProtKB">
        <authorList>
            <consortium name="WormBaseParasite"/>
        </authorList>
    </citation>
    <scope>IDENTIFICATION</scope>
</reference>
<accession>A0A0N5DBE1</accession>
<evidence type="ECO:0000313" key="9">
    <source>
        <dbReference type="WBParaSite" id="TCLT_0001050301-mRNA-1"/>
    </source>
</evidence>
<dbReference type="Gene3D" id="3.30.160.60">
    <property type="entry name" value="Classic Zinc Finger"/>
    <property type="match status" value="1"/>
</dbReference>
<dbReference type="WBParaSite" id="TCLT_0001050301-mRNA-1">
    <property type="protein sequence ID" value="TCLT_0001050301-mRNA-1"/>
    <property type="gene ID" value="TCLT_0001050301"/>
</dbReference>
<name>A0A0N5DBE1_THECL</name>
<dbReference type="AlphaFoldDB" id="A0A0N5DBE1"/>
<dbReference type="PANTHER" id="PTHR24379:SF127">
    <property type="entry name" value="BLOODY FINGERS-RELATED"/>
    <property type="match status" value="1"/>
</dbReference>
<dbReference type="GO" id="GO:0000981">
    <property type="term" value="F:DNA-binding transcription factor activity, RNA polymerase II-specific"/>
    <property type="evidence" value="ECO:0007669"/>
    <property type="project" value="TreeGrafter"/>
</dbReference>
<evidence type="ECO:0000313" key="7">
    <source>
        <dbReference type="EMBL" id="VDN08189.1"/>
    </source>
</evidence>
<evidence type="ECO:0000313" key="8">
    <source>
        <dbReference type="Proteomes" id="UP000276776"/>
    </source>
</evidence>
<organism evidence="9">
    <name type="scientific">Thelazia callipaeda</name>
    <name type="common">Oriental eyeworm</name>
    <name type="synonym">Parasitic nematode</name>
    <dbReference type="NCBI Taxonomy" id="103827"/>
    <lineage>
        <taxon>Eukaryota</taxon>
        <taxon>Metazoa</taxon>
        <taxon>Ecdysozoa</taxon>
        <taxon>Nematoda</taxon>
        <taxon>Chromadorea</taxon>
        <taxon>Rhabditida</taxon>
        <taxon>Spirurina</taxon>
        <taxon>Spiruromorpha</taxon>
        <taxon>Thelazioidea</taxon>
        <taxon>Thelaziidae</taxon>
        <taxon>Thelazia</taxon>
    </lineage>
</organism>
<dbReference type="GO" id="GO:0008270">
    <property type="term" value="F:zinc ion binding"/>
    <property type="evidence" value="ECO:0007669"/>
    <property type="project" value="UniProtKB-KW"/>
</dbReference>
<evidence type="ECO:0000256" key="1">
    <source>
        <dbReference type="ARBA" id="ARBA00022723"/>
    </source>
</evidence>
<dbReference type="SUPFAM" id="SSF57667">
    <property type="entry name" value="beta-beta-alpha zinc fingers"/>
    <property type="match status" value="1"/>
</dbReference>
<evidence type="ECO:0000256" key="2">
    <source>
        <dbReference type="ARBA" id="ARBA00022737"/>
    </source>
</evidence>
<protein>
    <submittedName>
        <fullName evidence="9">C2H2-type domain-containing protein</fullName>
    </submittedName>
</protein>
<keyword evidence="2" id="KW-0677">Repeat</keyword>
<dbReference type="OrthoDB" id="1405595at2759"/>
<proteinExistence type="predicted"/>
<feature type="domain" description="C2H2-type" evidence="6">
    <location>
        <begin position="318"/>
        <end position="341"/>
    </location>
</feature>
<gene>
    <name evidence="7" type="ORF">TCLT_LOCUS10492</name>
</gene>
<feature type="domain" description="C2H2-type" evidence="6">
    <location>
        <begin position="205"/>
        <end position="233"/>
    </location>
</feature>
<dbReference type="OMA" id="RHTEMEH"/>
<keyword evidence="1" id="KW-0479">Metal-binding</keyword>
<dbReference type="Proteomes" id="UP000276776">
    <property type="component" value="Unassembled WGS sequence"/>
</dbReference>
<dbReference type="PANTHER" id="PTHR24379">
    <property type="entry name" value="KRAB AND ZINC FINGER DOMAIN-CONTAINING"/>
    <property type="match status" value="1"/>
</dbReference>
<keyword evidence="8" id="KW-1185">Reference proteome</keyword>
<dbReference type="InterPro" id="IPR013087">
    <property type="entry name" value="Znf_C2H2_type"/>
</dbReference>
<dbReference type="SMART" id="SM00355">
    <property type="entry name" value="ZnF_C2H2"/>
    <property type="match status" value="5"/>
</dbReference>
<keyword evidence="4" id="KW-0862">Zinc</keyword>
<sequence>MGEDFFVRNGVMMRMIDSDHEQSMSTKRYHFDVDESKIYQNVEDYGSNVNESASRVANEVESYPCRYCPDRIFLTSDGLERHTEMEHIDKIPEVMQEISRIYNEWRRRERVKAIVKKRREALKKTRMLTEILRTSRDLRSDALEVIIDSDNAGTLNCCICGLTSKNNLEMMIKHVQAHRKNDDLKRRLLKDHGPDHIGLQYVARCTCNQCHWVFINEKNLTKHQESSHIRKRKFVCKWCGDVCLSLYELNSHKKNIHGLFYNRQGKLPFANRQKKTASNDDTFNVNTRLAQKYATLKDDIECDSQEFALVKYQSPCTTKCSECGLVTVKPSLLIRHMKRVHGKSSFSTVIEVKGKPNIKVDMNCGKVTWWCCDLSFDDRHRFIHHRKTCHESLAICSNSVNVRKCVPSKVPSSEIVGRSEVVHYVNTDKTSTDQIYIVTAEGNKQAPCNETAVRELRAVDAISETLQVASTTGEYVQLSQQVEDFDGLVSFYFIIDVMGVASVFILQKKWSTYFFQQFFLVDDLVVNEPFSRNGVMESAVDFMVQENDMLNSAHISSSKASSTHGKRYSSIETTDSDFCLVDVTGNVDEEMLQNDLPLPSESLMNMVTSSPDVDISNSTFSCNTMVGDSVNHSSEGGQSNILAGIKVAPVTTIPKTSQQLYDNMSCSSAVICHEVNGIEVTSVANSFSAFVLISNKADIDSRPIIDHMDSISLLNLGEKEALTSTTNTFTQSSLSQRSSSTVSCNNISFYVGHDMNSGTVE</sequence>
<dbReference type="STRING" id="103827.A0A0N5DBE1"/>
<reference evidence="7 8" key="2">
    <citation type="submission" date="2018-11" db="EMBL/GenBank/DDBJ databases">
        <authorList>
            <consortium name="Pathogen Informatics"/>
        </authorList>
    </citation>
    <scope>NUCLEOTIDE SEQUENCE [LARGE SCALE GENOMIC DNA]</scope>
</reference>
<keyword evidence="3 5" id="KW-0863">Zinc-finger</keyword>
<dbReference type="EMBL" id="UYYF01005138">
    <property type="protein sequence ID" value="VDN08189.1"/>
    <property type="molecule type" value="Genomic_DNA"/>
</dbReference>
<evidence type="ECO:0000256" key="3">
    <source>
        <dbReference type="ARBA" id="ARBA00022771"/>
    </source>
</evidence>
<evidence type="ECO:0000259" key="6">
    <source>
        <dbReference type="PROSITE" id="PS50157"/>
    </source>
</evidence>
<dbReference type="InterPro" id="IPR036236">
    <property type="entry name" value="Znf_C2H2_sf"/>
</dbReference>
<dbReference type="GO" id="GO:0000977">
    <property type="term" value="F:RNA polymerase II transcription regulatory region sequence-specific DNA binding"/>
    <property type="evidence" value="ECO:0007669"/>
    <property type="project" value="TreeGrafter"/>
</dbReference>
<dbReference type="PROSITE" id="PS00028">
    <property type="entry name" value="ZINC_FINGER_C2H2_1"/>
    <property type="match status" value="2"/>
</dbReference>
<dbReference type="Pfam" id="PF00096">
    <property type="entry name" value="zf-C2H2"/>
    <property type="match status" value="2"/>
</dbReference>